<dbReference type="EMBL" id="CP003130">
    <property type="protein sequence ID" value="AEU35521.1"/>
    <property type="molecule type" value="Genomic_DNA"/>
</dbReference>
<dbReference type="GO" id="GO:0008168">
    <property type="term" value="F:methyltransferase activity"/>
    <property type="evidence" value="ECO:0007669"/>
    <property type="project" value="UniProtKB-KW"/>
</dbReference>
<dbReference type="Pfam" id="PF13649">
    <property type="entry name" value="Methyltransf_25"/>
    <property type="match status" value="1"/>
</dbReference>
<dbReference type="RefSeq" id="WP_014264401.1">
    <property type="nucleotide sequence ID" value="NC_016631.1"/>
</dbReference>
<gene>
    <name evidence="4" type="ordered locus">AciX8_1177</name>
</gene>
<dbReference type="PANTHER" id="PTHR43861:SF1">
    <property type="entry name" value="TRANS-ACONITATE 2-METHYLTRANSFERASE"/>
    <property type="match status" value="1"/>
</dbReference>
<name>G8NWZ3_GRAMM</name>
<dbReference type="GO" id="GO:0032259">
    <property type="term" value="P:methylation"/>
    <property type="evidence" value="ECO:0007669"/>
    <property type="project" value="UniProtKB-KW"/>
</dbReference>
<dbReference type="AlphaFoldDB" id="G8NWZ3"/>
<evidence type="ECO:0000256" key="1">
    <source>
        <dbReference type="ARBA" id="ARBA00022603"/>
    </source>
</evidence>
<protein>
    <submittedName>
        <fullName evidence="4">Methyltransferase type 12</fullName>
    </submittedName>
</protein>
<keyword evidence="1 4" id="KW-0489">Methyltransferase</keyword>
<proteinExistence type="predicted"/>
<dbReference type="STRING" id="682795.AciX8_1177"/>
<evidence type="ECO:0000256" key="2">
    <source>
        <dbReference type="ARBA" id="ARBA00022679"/>
    </source>
</evidence>
<dbReference type="InterPro" id="IPR041698">
    <property type="entry name" value="Methyltransf_25"/>
</dbReference>
<dbReference type="HOGENOM" id="CLU_081790_1_0_0"/>
<organism evidence="4 5">
    <name type="scientific">Granulicella mallensis (strain ATCC BAA-1857 / DSM 23137 / MP5ACTX8)</name>
    <dbReference type="NCBI Taxonomy" id="682795"/>
    <lineage>
        <taxon>Bacteria</taxon>
        <taxon>Pseudomonadati</taxon>
        <taxon>Acidobacteriota</taxon>
        <taxon>Terriglobia</taxon>
        <taxon>Terriglobales</taxon>
        <taxon>Acidobacteriaceae</taxon>
        <taxon>Granulicella</taxon>
    </lineage>
</organism>
<dbReference type="Proteomes" id="UP000007113">
    <property type="component" value="Chromosome"/>
</dbReference>
<evidence type="ECO:0000313" key="4">
    <source>
        <dbReference type="EMBL" id="AEU35521.1"/>
    </source>
</evidence>
<dbReference type="OrthoDB" id="465705at2"/>
<dbReference type="eggNOG" id="COG2226">
    <property type="taxonomic scope" value="Bacteria"/>
</dbReference>
<dbReference type="Gene3D" id="3.40.50.150">
    <property type="entry name" value="Vaccinia Virus protein VP39"/>
    <property type="match status" value="1"/>
</dbReference>
<dbReference type="InterPro" id="IPR029063">
    <property type="entry name" value="SAM-dependent_MTases_sf"/>
</dbReference>
<sequence length="223" mass="24831">MSNPTQEIFDITAATYDADRAKLIPCYDAFYRRTTDLIVGGAERVLDLGAGTGLLSTFVRTWYPKAHIHLMDVSEPMLERARTRLGTDSNVSFEVADYATAALPQNQDSIVSALSIHHLDNEAKKSLFKKIYAALRPGGTFVNAEQVAGPTPALDAHYKVIWLQQVREAGATPQQIADSLYRQQDDRCASVEDQLHWMREAGFTDADCWFKDNRFAVLSGTKS</sequence>
<dbReference type="CDD" id="cd02440">
    <property type="entry name" value="AdoMet_MTases"/>
    <property type="match status" value="1"/>
</dbReference>
<keyword evidence="2 4" id="KW-0808">Transferase</keyword>
<dbReference type="KEGG" id="gma:AciX8_1177"/>
<reference evidence="4 5" key="1">
    <citation type="submission" date="2011-11" db="EMBL/GenBank/DDBJ databases">
        <title>Complete sequence of Granulicella mallensis MP5ACTX8.</title>
        <authorList>
            <consortium name="US DOE Joint Genome Institute"/>
            <person name="Lucas S."/>
            <person name="Copeland A."/>
            <person name="Lapidus A."/>
            <person name="Cheng J.-F."/>
            <person name="Goodwin L."/>
            <person name="Pitluck S."/>
            <person name="Peters L."/>
            <person name="Lu M."/>
            <person name="Detter J.C."/>
            <person name="Han C."/>
            <person name="Tapia R."/>
            <person name="Land M."/>
            <person name="Hauser L."/>
            <person name="Kyrpides N."/>
            <person name="Ivanova N."/>
            <person name="Mikhailova N."/>
            <person name="Pagani I."/>
            <person name="Rawat S."/>
            <person name="Mannisto M."/>
            <person name="Haggblom M."/>
            <person name="Woyke T."/>
        </authorList>
    </citation>
    <scope>NUCLEOTIDE SEQUENCE [LARGE SCALE GENOMIC DNA]</scope>
    <source>
        <strain evidence="5">ATCC BAA-1857 / DSM 23137 / MP5ACTX8</strain>
    </source>
</reference>
<evidence type="ECO:0000259" key="3">
    <source>
        <dbReference type="Pfam" id="PF13649"/>
    </source>
</evidence>
<dbReference type="PANTHER" id="PTHR43861">
    <property type="entry name" value="TRANS-ACONITATE 2-METHYLTRANSFERASE-RELATED"/>
    <property type="match status" value="1"/>
</dbReference>
<accession>G8NWZ3</accession>
<evidence type="ECO:0000313" key="5">
    <source>
        <dbReference type="Proteomes" id="UP000007113"/>
    </source>
</evidence>
<keyword evidence="5" id="KW-1185">Reference proteome</keyword>
<dbReference type="SUPFAM" id="SSF53335">
    <property type="entry name" value="S-adenosyl-L-methionine-dependent methyltransferases"/>
    <property type="match status" value="1"/>
</dbReference>
<feature type="domain" description="Methyltransferase" evidence="3">
    <location>
        <begin position="45"/>
        <end position="139"/>
    </location>
</feature>